<accession>A0A368MY69</accession>
<sequence>MKKFFYILFLIFFAAGQAQVMLEVKTAKKDYTENDDITVTISLEISGRDLVQETSLKMFDLSKFDVITNGSNRNTFIDQKTGVFVDHKFYQFVLRPKKPGRIKIGSASVVVNEKLYYTEPFDIFVAPSEKKMADNDANDVFLNVELKEAEVYENQPTVAVLKAFSRNIHNFRKVRNIRLPQHDNANILPVSFAKSDIEPSLDNAASQVLAIYLIYPKEAGRLQLSPVSANISSKKNTIVSNKVNLRVKELPEDAPDHFKNAVGKFKVQLSHNAKGKAELEKPILVDVKISGVGNFENLEIPEISKSADYTFFPPKITKNTTVNETGIKGEIIASYVVIPKKTGKLDIQAEPFSFFDPSKQRYVDAGKQMVSLEVFTHSEILSSRTPLERMNEYSNTVLETVASPVVNTEVLKVKEHNSIKWSTVLLNTLIFLTVIVLFFLLRYFQKTNKKNKNTSPLPPVTTVQEKEQEIKSNLKADINDYFYYLKKLHHEQEYDLFFQTVEEMDQEVRNQYFQNSEQDFKIFLEKHQGPQTADEYRKLKQQIQIEKFAPLHDEEGMDALMEALIKLYSKISK</sequence>
<keyword evidence="2" id="KW-0732">Signal</keyword>
<evidence type="ECO:0008006" key="5">
    <source>
        <dbReference type="Google" id="ProtNLM"/>
    </source>
</evidence>
<dbReference type="RefSeq" id="WP_114304376.1">
    <property type="nucleotide sequence ID" value="NZ_QPIE01000007.1"/>
</dbReference>
<protein>
    <recommendedName>
        <fullName evidence="5">Protein BatD</fullName>
    </recommendedName>
</protein>
<gene>
    <name evidence="3" type="ORF">DQ356_10120</name>
</gene>
<evidence type="ECO:0000313" key="3">
    <source>
        <dbReference type="EMBL" id="RCU42275.1"/>
    </source>
</evidence>
<keyword evidence="1" id="KW-1133">Transmembrane helix</keyword>
<dbReference type="OrthoDB" id="2079210at2"/>
<evidence type="ECO:0000256" key="1">
    <source>
        <dbReference type="SAM" id="Phobius"/>
    </source>
</evidence>
<dbReference type="EMBL" id="QPIE01000007">
    <property type="protein sequence ID" value="RCU42275.1"/>
    <property type="molecule type" value="Genomic_DNA"/>
</dbReference>
<dbReference type="Pfam" id="PF13584">
    <property type="entry name" value="BatD"/>
    <property type="match status" value="1"/>
</dbReference>
<keyword evidence="1" id="KW-0812">Transmembrane</keyword>
<keyword evidence="4" id="KW-1185">Reference proteome</keyword>
<name>A0A368MY69_9FLAO</name>
<dbReference type="Proteomes" id="UP000252172">
    <property type="component" value="Unassembled WGS sequence"/>
</dbReference>
<dbReference type="InterPro" id="IPR025738">
    <property type="entry name" value="BatD"/>
</dbReference>
<proteinExistence type="predicted"/>
<evidence type="ECO:0000256" key="2">
    <source>
        <dbReference type="SAM" id="SignalP"/>
    </source>
</evidence>
<feature type="transmembrane region" description="Helical" evidence="1">
    <location>
        <begin position="424"/>
        <end position="444"/>
    </location>
</feature>
<evidence type="ECO:0000313" key="4">
    <source>
        <dbReference type="Proteomes" id="UP000252172"/>
    </source>
</evidence>
<organism evidence="3 4">
    <name type="scientific">Chryseobacterium lacus</name>
    <dbReference type="NCBI Taxonomy" id="2058346"/>
    <lineage>
        <taxon>Bacteria</taxon>
        <taxon>Pseudomonadati</taxon>
        <taxon>Bacteroidota</taxon>
        <taxon>Flavobacteriia</taxon>
        <taxon>Flavobacteriales</taxon>
        <taxon>Weeksellaceae</taxon>
        <taxon>Chryseobacterium group</taxon>
        <taxon>Chryseobacterium</taxon>
    </lineage>
</organism>
<reference evidence="3 4" key="1">
    <citation type="submission" date="2018-07" db="EMBL/GenBank/DDBJ databases">
        <title>Chryseobacterium lacus sp. nov., isolated from lake water.</title>
        <authorList>
            <person name="Li C.-M."/>
        </authorList>
    </citation>
    <scope>NUCLEOTIDE SEQUENCE [LARGE SCALE GENOMIC DNA]</scope>
    <source>
        <strain evidence="3 4">YLOS41</strain>
    </source>
</reference>
<feature type="chain" id="PRO_5016753949" description="Protein BatD" evidence="2">
    <location>
        <begin position="21"/>
        <end position="573"/>
    </location>
</feature>
<comment type="caution">
    <text evidence="3">The sequence shown here is derived from an EMBL/GenBank/DDBJ whole genome shotgun (WGS) entry which is preliminary data.</text>
</comment>
<feature type="signal peptide" evidence="2">
    <location>
        <begin position="1"/>
        <end position="20"/>
    </location>
</feature>
<dbReference type="PANTHER" id="PTHR40940">
    <property type="entry name" value="PROTEIN BATD-RELATED"/>
    <property type="match status" value="1"/>
</dbReference>
<keyword evidence="1" id="KW-0472">Membrane</keyword>
<dbReference type="PANTHER" id="PTHR40940:SF2">
    <property type="entry name" value="BATD"/>
    <property type="match status" value="1"/>
</dbReference>
<dbReference type="AlphaFoldDB" id="A0A368MY69"/>